<dbReference type="EMBL" id="FLYE01000012">
    <property type="protein sequence ID" value="SCA56494.1"/>
    <property type="molecule type" value="Genomic_DNA"/>
</dbReference>
<evidence type="ECO:0000313" key="2">
    <source>
        <dbReference type="Proteomes" id="UP000231658"/>
    </source>
</evidence>
<keyword evidence="2" id="KW-1185">Reference proteome</keyword>
<gene>
    <name evidence="1" type="ORF">MTBPR1_20342</name>
</gene>
<proteinExistence type="predicted"/>
<organism evidence="1 2">
    <name type="scientific">Candidatus Terasakiella magnetica</name>
    <dbReference type="NCBI Taxonomy" id="1867952"/>
    <lineage>
        <taxon>Bacteria</taxon>
        <taxon>Pseudomonadati</taxon>
        <taxon>Pseudomonadota</taxon>
        <taxon>Alphaproteobacteria</taxon>
        <taxon>Rhodospirillales</taxon>
        <taxon>Terasakiellaceae</taxon>
        <taxon>Terasakiella</taxon>
    </lineage>
</organism>
<dbReference type="Proteomes" id="UP000231658">
    <property type="component" value="Unassembled WGS sequence"/>
</dbReference>
<reference evidence="1 2" key="1">
    <citation type="submission" date="2016-07" db="EMBL/GenBank/DDBJ databases">
        <authorList>
            <person name="Lefevre C.T."/>
        </authorList>
    </citation>
    <scope>NUCLEOTIDE SEQUENCE [LARGE SCALE GENOMIC DNA]</scope>
    <source>
        <strain evidence="1">PR1</strain>
    </source>
</reference>
<accession>A0A1C3RH13</accession>
<dbReference type="STRING" id="1867952.MTBPR1_20342"/>
<sequence>MNWRKISDFRILPSAYLVLRPPMGVSSKEKADSEADLIPFPFIGRGDFLCVEIIVSHVL</sequence>
<dbReference type="AlphaFoldDB" id="A0A1C3RH13"/>
<protein>
    <submittedName>
        <fullName evidence="1">Uncharacterized protein</fullName>
    </submittedName>
</protein>
<name>A0A1C3RH13_9PROT</name>
<evidence type="ECO:0000313" key="1">
    <source>
        <dbReference type="EMBL" id="SCA56494.1"/>
    </source>
</evidence>